<sequence>MKYTLKTHRTFLIKSKKCGEFYVSFFPKHSFDLYWGAWRARI</sequence>
<gene>
    <name evidence="1" type="ORF">HMPREF9064_0910</name>
</gene>
<accession>E6KXM8</accession>
<proteinExistence type="predicted"/>
<dbReference type="Proteomes" id="UP000032871">
    <property type="component" value="Unassembled WGS sequence"/>
</dbReference>
<dbReference type="HOGENOM" id="CLU_3246194_0_0_6"/>
<dbReference type="EMBL" id="AEPS01000005">
    <property type="protein sequence ID" value="EFU67591.1"/>
    <property type="molecule type" value="Genomic_DNA"/>
</dbReference>
<evidence type="ECO:0000313" key="1">
    <source>
        <dbReference type="EMBL" id="EFU67591.1"/>
    </source>
</evidence>
<protein>
    <submittedName>
        <fullName evidence="1">Uncharacterized protein</fullName>
    </submittedName>
</protein>
<reference evidence="1 2" key="1">
    <citation type="submission" date="2010-12" db="EMBL/GenBank/DDBJ databases">
        <authorList>
            <person name="Muzny D."/>
            <person name="Qin X."/>
            <person name="Deng J."/>
            <person name="Jiang H."/>
            <person name="Liu Y."/>
            <person name="Qu J."/>
            <person name="Song X.-Z."/>
            <person name="Zhang L."/>
            <person name="Thornton R."/>
            <person name="Coyle M."/>
            <person name="Francisco L."/>
            <person name="Jackson L."/>
            <person name="Javaid M."/>
            <person name="Korchina V."/>
            <person name="Kovar C."/>
            <person name="Mata R."/>
            <person name="Mathew T."/>
            <person name="Ngo R."/>
            <person name="Nguyen L."/>
            <person name="Nguyen N."/>
            <person name="Okwuonu G."/>
            <person name="Ongeri F."/>
            <person name="Pham C."/>
            <person name="Simmons D."/>
            <person name="Wilczek-Boney K."/>
            <person name="Hale W."/>
            <person name="Jakkamsetti A."/>
            <person name="Pham P."/>
            <person name="Ruth R."/>
            <person name="San Lucas F."/>
            <person name="Warren J."/>
            <person name="Zhang J."/>
            <person name="Zhao Z."/>
            <person name="Zhou C."/>
            <person name="Zhu D."/>
            <person name="Lee S."/>
            <person name="Bess C."/>
            <person name="Blankenburg K."/>
            <person name="Forbes L."/>
            <person name="Fu Q."/>
            <person name="Gubbala S."/>
            <person name="Hirani K."/>
            <person name="Jayaseelan J.C."/>
            <person name="Lara F."/>
            <person name="Munidasa M."/>
            <person name="Palculict T."/>
            <person name="Patil S."/>
            <person name="Pu L.-L."/>
            <person name="Saada N."/>
            <person name="Tang L."/>
            <person name="Weissenberger G."/>
            <person name="Zhu Y."/>
            <person name="Hemphill L."/>
            <person name="Shang Y."/>
            <person name="Youmans B."/>
            <person name="Ayvaz T."/>
            <person name="Ross M."/>
            <person name="Santibanez J."/>
            <person name="Aqrawi P."/>
            <person name="Gross S."/>
            <person name="Joshi V."/>
            <person name="Fowler G."/>
            <person name="Nazareth L."/>
            <person name="Reid J."/>
            <person name="Worley K."/>
            <person name="Petrosino J."/>
            <person name="Highlander S."/>
            <person name="Gibbs R."/>
        </authorList>
    </citation>
    <scope>NUCLEOTIDE SEQUENCE [LARGE SCALE GENOMIC DNA]</scope>
    <source>
        <strain evidence="1 2">ATCC 33393</strain>
    </source>
</reference>
<keyword evidence="2" id="KW-1185">Reference proteome</keyword>
<dbReference type="AlphaFoldDB" id="E6KXM8"/>
<evidence type="ECO:0000313" key="2">
    <source>
        <dbReference type="Proteomes" id="UP000032871"/>
    </source>
</evidence>
<organism evidence="1 2">
    <name type="scientific">Aggregatibacter segnis ATCC 33393</name>
    <dbReference type="NCBI Taxonomy" id="888057"/>
    <lineage>
        <taxon>Bacteria</taxon>
        <taxon>Pseudomonadati</taxon>
        <taxon>Pseudomonadota</taxon>
        <taxon>Gammaproteobacteria</taxon>
        <taxon>Pasteurellales</taxon>
        <taxon>Pasteurellaceae</taxon>
        <taxon>Aggregatibacter</taxon>
    </lineage>
</organism>
<comment type="caution">
    <text evidence="1">The sequence shown here is derived from an EMBL/GenBank/DDBJ whole genome shotgun (WGS) entry which is preliminary data.</text>
</comment>
<name>E6KXM8_9PAST</name>